<evidence type="ECO:0000256" key="6">
    <source>
        <dbReference type="SAM" id="MobiDB-lite"/>
    </source>
</evidence>
<evidence type="ECO:0000313" key="7">
    <source>
        <dbReference type="EMBL" id="KAF6155382.1"/>
    </source>
</evidence>
<comment type="similarity">
    <text evidence="4">Belongs to the CRWN family.</text>
</comment>
<feature type="coiled-coil region" evidence="5">
    <location>
        <begin position="645"/>
        <end position="757"/>
    </location>
</feature>
<feature type="region of interest" description="Disordered" evidence="6">
    <location>
        <begin position="1"/>
        <end position="27"/>
    </location>
</feature>
<feature type="compositionally biased region" description="Basic and acidic residues" evidence="6">
    <location>
        <begin position="1167"/>
        <end position="1179"/>
    </location>
</feature>
<comment type="caution">
    <text evidence="7">The sequence shown here is derived from an EMBL/GenBank/DDBJ whole genome shotgun (WGS) entry which is preliminary data.</text>
</comment>
<evidence type="ECO:0000256" key="4">
    <source>
        <dbReference type="ARBA" id="ARBA00024208"/>
    </source>
</evidence>
<feature type="region of interest" description="Disordered" evidence="6">
    <location>
        <begin position="912"/>
        <end position="940"/>
    </location>
</feature>
<dbReference type="Proteomes" id="UP000541444">
    <property type="component" value="Unassembled WGS sequence"/>
</dbReference>
<reference evidence="7 8" key="1">
    <citation type="journal article" date="2020" name="IScience">
        <title>Genome Sequencing of the Endangered Kingdonia uniflora (Circaeasteraceae, Ranunculales) Reveals Potential Mechanisms of Evolutionary Specialization.</title>
        <authorList>
            <person name="Sun Y."/>
            <person name="Deng T."/>
            <person name="Zhang A."/>
            <person name="Moore M.J."/>
            <person name="Landis J.B."/>
            <person name="Lin N."/>
            <person name="Zhang H."/>
            <person name="Zhang X."/>
            <person name="Huang J."/>
            <person name="Zhang X."/>
            <person name="Sun H."/>
            <person name="Wang H."/>
        </authorList>
    </citation>
    <scope>NUCLEOTIDE SEQUENCE [LARGE SCALE GENOMIC DNA]</scope>
    <source>
        <strain evidence="7">TB1705</strain>
        <tissue evidence="7">Leaf</tissue>
    </source>
</reference>
<dbReference type="EMBL" id="JACGCM010001428">
    <property type="protein sequence ID" value="KAF6155382.1"/>
    <property type="molecule type" value="Genomic_DNA"/>
</dbReference>
<feature type="compositionally biased region" description="Acidic residues" evidence="6">
    <location>
        <begin position="1180"/>
        <end position="1192"/>
    </location>
</feature>
<accession>A0A7J7MKN7</accession>
<sequence>MFTPQRKGWSLTPQRNDGTSAISNPRNTDVHLSWRKGVDFLEGPPPPIASLGDSRRNVDGNDEREVWQKFKEVGLLDEKSLERKDRQAILERVSKLEKELFDYQYNMGLLLIEKKEWTSKFEELGQALSEAQELLKREQAAHLAAVSDLERRWDNLKKAFGVEKQCVANLEKGLHEMRAESVEVKYMSKTKMSEAEALVASIGGKSLEVEAKLHAADAKLAEANRKSSEMERKLKEVEARESSLRSERQSLNAERGLHEADLTKLREELREWERTLQEREDRLVEGRKILNQREEKANESNMTSKQREKDLEEAHKKIEKTNISLKKREDDVNIRLETLAAKEGEFDAMKKNLEAKDKELQALEEKLDDRERVEIQKILEEHNAILKSRKREFDLEINHKRKALDEELKDKCSAVEQKEIEINHKEEKISKREQALENKLEKSKEKEKELDSKLKALKEKEETIKSEENNLEIDKKQTIIDKEQLQILIAEVESKRLNVEREQLWLQKEVENLKLTEEERSEHLRLTSELKQEIDKCKHQEELLLRERESLKQEKENFEREWEVLDEKRAEIKKELNQISEDKDSFDNLKQSEEERLKKQKFETDDYVKKEIESIKLQKESFESLMEHERSAIAESAQSEHDDMVRNFELRVKELEADIRSKREEMEKQLNERVRAFEEQSERDLNNVNYLKEVAGREMEEMKLERAKIEKEKQKVDADKQHLEGQKLDMRGDIENLDNLIKKLKSQREQFRKFVENHKSCKNCGVIISDFILSDLQSLEEMNDAEVPLQRPEDYLENLDPSWNWKSQVWPSRLGLNASGGQKPFGHKCKNVLKLLSPLKKATVELPLTVNREVKEELQGSENASEPSLGTTVDFSDAQRIQSDNVIREFEGEPAQSFDEHSNNDSKVAEVIEDSKSSVPKNSRGGKAHVKSKARTEMRRTRSMKAVIEEGKAFLGEAPKPNEDVEPNGNIINEKSKGDSRIANKGATCSRRKRKPDSEYIPTASEQEADEIEARSDSATSGGRKKRRQAEAPKMQTPGENRPYLRPRKIAGNAKRALVSSDPKKKGNEKEAVDGVTVSTGENQLFKTNTEVVPSQEVATDDGRSTHLTQVTTSNRRVHQFSSDRVVRFEAVAINDRCDGEAINLADNMELSDEVNEMTEGTGKYGINEDKYESEVGEHGEEEEDSDDEEEHPGEASIGKRVWTFFTT</sequence>
<feature type="compositionally biased region" description="Polar residues" evidence="6">
    <location>
        <begin position="860"/>
        <end position="878"/>
    </location>
</feature>
<name>A0A7J7MKN7_9MAGN</name>
<dbReference type="PANTHER" id="PTHR31908">
    <property type="entry name" value="PROTEIN CROWDED NUCLEI 4"/>
    <property type="match status" value="1"/>
</dbReference>
<dbReference type="SUPFAM" id="SSF57997">
    <property type="entry name" value="Tropomyosin"/>
    <property type="match status" value="1"/>
</dbReference>
<evidence type="ECO:0000256" key="5">
    <source>
        <dbReference type="SAM" id="Coils"/>
    </source>
</evidence>
<keyword evidence="1 5" id="KW-0175">Coiled coil</keyword>
<feature type="region of interest" description="Disordered" evidence="6">
    <location>
        <begin position="952"/>
        <end position="1073"/>
    </location>
</feature>
<organism evidence="7 8">
    <name type="scientific">Kingdonia uniflora</name>
    <dbReference type="NCBI Taxonomy" id="39325"/>
    <lineage>
        <taxon>Eukaryota</taxon>
        <taxon>Viridiplantae</taxon>
        <taxon>Streptophyta</taxon>
        <taxon>Embryophyta</taxon>
        <taxon>Tracheophyta</taxon>
        <taxon>Spermatophyta</taxon>
        <taxon>Magnoliopsida</taxon>
        <taxon>Ranunculales</taxon>
        <taxon>Circaeasteraceae</taxon>
        <taxon>Kingdonia</taxon>
    </lineage>
</organism>
<evidence type="ECO:0000256" key="3">
    <source>
        <dbReference type="ARBA" id="ARBA00024186"/>
    </source>
</evidence>
<feature type="region of interest" description="Disordered" evidence="6">
    <location>
        <begin position="857"/>
        <end position="878"/>
    </location>
</feature>
<dbReference type="InterPro" id="IPR040418">
    <property type="entry name" value="CRWN"/>
</dbReference>
<evidence type="ECO:0000256" key="1">
    <source>
        <dbReference type="ARBA" id="ARBA00023054"/>
    </source>
</evidence>
<feature type="region of interest" description="Disordered" evidence="6">
    <location>
        <begin position="1160"/>
        <end position="1208"/>
    </location>
</feature>
<protein>
    <recommendedName>
        <fullName evidence="9">Nuclear matrix constituent protein 1-like protein</fullName>
    </recommendedName>
</protein>
<proteinExistence type="inferred from homology"/>
<gene>
    <name evidence="7" type="ORF">GIB67_019908</name>
</gene>
<dbReference type="OrthoDB" id="673795at2759"/>
<feature type="compositionally biased region" description="Basic and acidic residues" evidence="6">
    <location>
        <begin position="1062"/>
        <end position="1073"/>
    </location>
</feature>
<feature type="coiled-coil region" evidence="5">
    <location>
        <begin position="415"/>
        <end position="502"/>
    </location>
</feature>
<dbReference type="GO" id="GO:0005652">
    <property type="term" value="C:nuclear lamina"/>
    <property type="evidence" value="ECO:0007669"/>
    <property type="project" value="UniProtKB-SubCell"/>
</dbReference>
<dbReference type="GO" id="GO:0006997">
    <property type="term" value="P:nucleus organization"/>
    <property type="evidence" value="ECO:0007669"/>
    <property type="project" value="InterPro"/>
</dbReference>
<evidence type="ECO:0008006" key="9">
    <source>
        <dbReference type="Google" id="ProtNLM"/>
    </source>
</evidence>
<evidence type="ECO:0000313" key="8">
    <source>
        <dbReference type="Proteomes" id="UP000541444"/>
    </source>
</evidence>
<feature type="compositionally biased region" description="Basic residues" evidence="6">
    <location>
        <begin position="924"/>
        <end position="933"/>
    </location>
</feature>
<evidence type="ECO:0000256" key="2">
    <source>
        <dbReference type="ARBA" id="ARBA00023242"/>
    </source>
</evidence>
<comment type="subcellular location">
    <subcellularLocation>
        <location evidence="3">Nucleus lamina</location>
    </subcellularLocation>
</comment>
<feature type="coiled-coil region" evidence="5">
    <location>
        <begin position="534"/>
        <end position="585"/>
    </location>
</feature>
<keyword evidence="2" id="KW-0539">Nucleus</keyword>
<dbReference type="AlphaFoldDB" id="A0A7J7MKN7"/>
<keyword evidence="8" id="KW-1185">Reference proteome</keyword>
<feature type="compositionally biased region" description="Polar residues" evidence="6">
    <location>
        <begin position="11"/>
        <end position="27"/>
    </location>
</feature>
<dbReference type="PANTHER" id="PTHR31908:SF11">
    <property type="entry name" value="PROTEIN CROWDED NUCLEI 1"/>
    <property type="match status" value="1"/>
</dbReference>
<feature type="coiled-coil region" evidence="5">
    <location>
        <begin position="206"/>
        <end position="282"/>
    </location>
</feature>
<feature type="coiled-coil region" evidence="5">
    <location>
        <begin position="308"/>
        <end position="373"/>
    </location>
</feature>
<feature type="coiled-coil region" evidence="5">
    <location>
        <begin position="114"/>
        <end position="141"/>
    </location>
</feature>